<feature type="region of interest" description="Disordered" evidence="3">
    <location>
        <begin position="1447"/>
        <end position="1501"/>
    </location>
</feature>
<dbReference type="InterPro" id="IPR015943">
    <property type="entry name" value="WD40/YVTN_repeat-like_dom_sf"/>
</dbReference>
<feature type="region of interest" description="Disordered" evidence="3">
    <location>
        <begin position="2193"/>
        <end position="2231"/>
    </location>
</feature>
<dbReference type="GO" id="GO:0005524">
    <property type="term" value="F:ATP binding"/>
    <property type="evidence" value="ECO:0007669"/>
    <property type="project" value="UniProtKB-UniRule"/>
</dbReference>
<feature type="compositionally biased region" description="Low complexity" evidence="3">
    <location>
        <begin position="199"/>
        <end position="218"/>
    </location>
</feature>
<feature type="region of interest" description="Disordered" evidence="3">
    <location>
        <begin position="841"/>
        <end position="899"/>
    </location>
</feature>
<dbReference type="InterPro" id="IPR017441">
    <property type="entry name" value="Protein_kinase_ATP_BS"/>
</dbReference>
<protein>
    <recommendedName>
        <fullName evidence="4">Protein kinase domain-containing protein</fullName>
    </recommendedName>
</protein>
<feature type="region of interest" description="Disordered" evidence="3">
    <location>
        <begin position="588"/>
        <end position="621"/>
    </location>
</feature>
<comment type="caution">
    <text evidence="5">The sequence shown here is derived from an EMBL/GenBank/DDBJ whole genome shotgun (WGS) entry which is preliminary data.</text>
</comment>
<dbReference type="CDD" id="cd13999">
    <property type="entry name" value="STKc_MAP3K-like"/>
    <property type="match status" value="1"/>
</dbReference>
<evidence type="ECO:0000256" key="1">
    <source>
        <dbReference type="PROSITE-ProRule" id="PRU10141"/>
    </source>
</evidence>
<feature type="region of interest" description="Disordered" evidence="3">
    <location>
        <begin position="2070"/>
        <end position="2113"/>
    </location>
</feature>
<feature type="region of interest" description="Disordered" evidence="3">
    <location>
        <begin position="1194"/>
        <end position="1279"/>
    </location>
</feature>
<name>A0A8J4EXY5_9CHLO</name>
<evidence type="ECO:0000313" key="6">
    <source>
        <dbReference type="Proteomes" id="UP000747399"/>
    </source>
</evidence>
<feature type="region of interest" description="Disordered" evidence="3">
    <location>
        <begin position="1691"/>
        <end position="1823"/>
    </location>
</feature>
<dbReference type="PANTHER" id="PTHR44329:SF289">
    <property type="entry name" value="SERINE_THREONINE-PROTEIN KINASE VIK"/>
    <property type="match status" value="1"/>
</dbReference>
<feature type="compositionally biased region" description="Polar residues" evidence="3">
    <location>
        <begin position="2201"/>
        <end position="2211"/>
    </location>
</feature>
<sequence length="2271" mass="232348">MSTEEPGPGLEGPGGAWSRLRTIGTRNAIRSGEGSFRGLLSGLSKTADRSGIGPSYREMGTAYYLREEMHSARQAVKQLDAAVSAAQSFRESASKLREEAHRAMARLERAVAQVMNSEYVDPDLIGIACDITCAAKRGITLVDVYGKYSTMVKVMTIFLRSYIHSKFEKQTELLKKLNPSVQVQASAHRPQVPLPPVPAAQSQQHTSSTASVQSTTSANTCGGPPLTVIPEVITQLGRSSTGTAALPQAAAPPVIPQSLAVAPPTPQPPAATQPLVGKMLQCNRHEKVLAMTYVPAAHVQASEYMCIWWSVGQRMEFYSEATQSTTVFQEASSVTALGVDEAGSVWTGHAKGQVRVRYKQQWERTVEDKVFTTAVRAIAFDDLGRAWAGDESGRIKVMAYEPQEGQLATVAALQRSPAFGSKMKVASGNLFCKRHCNSNTSGQASAAAVFAAATATAVTVANSVAAAAMAAAPTATGRENSPGGATIAGATAVAAAATTSAGGNNGPVITSGNNHTPPGTMEGPVRCIFVRGSRAWASGGRSCAWLQLWDTDTLQDLDVFECGTLGPCHAMASLRWPSASSTGPSLHITTGSQHHRTHSDGCRAAQVPPTSGASGQPGSSWRLLTGHENGQLLLWHPGHRNLAPLLRIGDPGSPCRGIAAFEGFNLVVTGHQGGQLHLFRQPATESALPPGADSVSPQSLGTHRPKMVVVTAHKSRLERMSCSATSCVTASILGTIRLWHAADLAAEAQRLGLVFTQHTASYGSLQGAELSQTGMLHASSTSSQFARDAAKCLASDFPQHASGQLANSLLAVGAGSSLGTAPLTAAASAMSSIPSATLLRPASGGTNASVTGGASHLRQSSKDSMDTACGTQPNSATTAGTGQSTDVVGTLSHTGPGPTGTSFQHFQTIDYSELQMQRKIGSGAYGEVLLADWTGSEVAVKKLFAVQNMNDKEYSSLVNEVSLLGSLNHPNIARFLAMCEDPPCIVMQYYPYGSLFDLLSRAQKGSPKAAKELTWSKRLDMLRDVASGMQYLHSRKPPVIHGDLRSPNLLLDLTIDRERPRFHVRIADFGLARMANGATGSVMVSKMTNPRWLAPEVIRNSAVGKAADVYSFSIIMWEMLTWKQPYQDMMSVQVMFSTVTENSRPEVPPDAELPGAPGTSLPLYIQLMERCWQADAGLRPSFKDVVEVLQNLQKVETDSPRPQRPQQQPQAAGPGQTPQQPQQQYSGRGTGGSNDVPGYAPSPFAAGGNGDSNGAATTTGVDTARESASAPTTGGNGMPSAAAAVVAAARRTISTGVTSPFMCPTALTVPGEVQADNGSGVISPDGGQGSHGAKQYSSVLPPFGMSPILEETGSATPSISQLSTERPTAAIIAAGVSAVPGLGCVATANCPSATQPVQQQHNASHLHQNVRFTATSPFSQQATGAASSSVPASVSCPGSPTLQAVTAATGSASVQGPTGPCPNPLSSASSAESGILHDVSGGSNIAGMPITADSSRQSSTSTSGRAIGAAVAVVTTNVAPVPAAPVVGRKMSAAPAATITAGQGVSGLISNRRDGDSEAAMGPGVSRKGPSMVASDAGGHVPRLVDTGGGAAEVPLWPAYSTPTVAANNITCLSPFASIPAAQLGELDAAAPQLAALPGEHLLGAATTTAVAASHVRAAAPPSPRNAVIPRTSHIIAGGSVSQVGAGARGASAACRPGHHANGAQATPACGRGRASGTLTGHGAPPRTGGTIGGGSTPSGTPRSGGSGSSSQPGTPPHAGQAAASPVRRGSGGRGSRQGSTTGLHSTTTTGVPTPGFPGRSHSGDGPAGGGGRRRIGSTSGDAAVPRAVAVSAQLSLLAGRLSHSAAHTHVDDHAMGTSGCPGHRRTPSGGSIGNPAVGRGRELGSLVHEGSAGLHPRTPTRGSNYLASPRAPIPSTASSTGEPRSMPSARRSLHAMPPGAGTCAAYDVVGSPSAPSSGHISRLAAAARPPGSPRSHIPGFGPAAAHLAVSTIATSAASRIPSLTQAGGHGSGKTEATKSSTYVRSLDDLRRLDLCQEVSSSPPIGSAVGSPTVATRAIAPPVADSAWEEGLDSVRRSPEVTQEVPLDDGDSSGRAVNSVMPQTGPEATSEEPYTSLRQVVLSKQPAAGTGTAEAAAQQPVPLLVENARGDRSPFAAAIYGGVAFGTDEAAKVLRNTAEACSVGRAAGVLDNRTSPGVAMNGTSPIAQSSPLAKEPLVNDPSTVPPGAASPATTVFAVPAAPFRVTAITQVSPFAQAPEQDSWWEDQNHDD</sequence>
<keyword evidence="6" id="KW-1185">Reference proteome</keyword>
<keyword evidence="2" id="KW-0175">Coiled coil</keyword>
<feature type="domain" description="Protein kinase" evidence="4">
    <location>
        <begin position="914"/>
        <end position="1192"/>
    </location>
</feature>
<feature type="compositionally biased region" description="Gly residues" evidence="3">
    <location>
        <begin position="1730"/>
        <end position="1748"/>
    </location>
</feature>
<feature type="region of interest" description="Disordered" evidence="3">
    <location>
        <begin position="1547"/>
        <end position="1572"/>
    </location>
</feature>
<feature type="compositionally biased region" description="Polar residues" evidence="3">
    <location>
        <begin position="608"/>
        <end position="619"/>
    </location>
</feature>
<evidence type="ECO:0000256" key="3">
    <source>
        <dbReference type="SAM" id="MobiDB-lite"/>
    </source>
</evidence>
<feature type="compositionally biased region" description="Low complexity" evidence="3">
    <location>
        <begin position="1204"/>
        <end position="1224"/>
    </location>
</feature>
<reference evidence="5" key="1">
    <citation type="journal article" date="2021" name="Proc. Natl. Acad. Sci. U.S.A.">
        <title>Three genomes in the algal genus Volvox reveal the fate of a haploid sex-determining region after a transition to homothallism.</title>
        <authorList>
            <person name="Yamamoto K."/>
            <person name="Hamaji T."/>
            <person name="Kawai-Toyooka H."/>
            <person name="Matsuzaki R."/>
            <person name="Takahashi F."/>
            <person name="Nishimura Y."/>
            <person name="Kawachi M."/>
            <person name="Noguchi H."/>
            <person name="Minakuchi Y."/>
            <person name="Umen J.G."/>
            <person name="Toyoda A."/>
            <person name="Nozaki H."/>
        </authorList>
    </citation>
    <scope>NUCLEOTIDE SEQUENCE</scope>
    <source>
        <strain evidence="5">NIES-3780</strain>
    </source>
</reference>
<dbReference type="Gene3D" id="2.130.10.10">
    <property type="entry name" value="YVTN repeat-like/Quinoprotein amine dehydrogenase"/>
    <property type="match status" value="1"/>
</dbReference>
<dbReference type="Pfam" id="PF07714">
    <property type="entry name" value="PK_Tyr_Ser-Thr"/>
    <property type="match status" value="1"/>
</dbReference>
<accession>A0A8J4EXY5</accession>
<dbReference type="PANTHER" id="PTHR44329">
    <property type="entry name" value="SERINE/THREONINE-PROTEIN KINASE TNNI3K-RELATED"/>
    <property type="match status" value="1"/>
</dbReference>
<feature type="compositionally biased region" description="Polar residues" evidence="3">
    <location>
        <begin position="1447"/>
        <end position="1456"/>
    </location>
</feature>
<dbReference type="PROSITE" id="PS00107">
    <property type="entry name" value="PROTEIN_KINASE_ATP"/>
    <property type="match status" value="1"/>
</dbReference>
<evidence type="ECO:0000256" key="2">
    <source>
        <dbReference type="SAM" id="Coils"/>
    </source>
</evidence>
<feature type="compositionally biased region" description="Low complexity" evidence="3">
    <location>
        <begin position="1777"/>
        <end position="1805"/>
    </location>
</feature>
<feature type="region of interest" description="Disordered" evidence="3">
    <location>
        <begin position="184"/>
        <end position="223"/>
    </location>
</feature>
<dbReference type="PROSITE" id="PS50011">
    <property type="entry name" value="PROTEIN_KINASE_DOM"/>
    <property type="match status" value="1"/>
</dbReference>
<feature type="binding site" evidence="1">
    <location>
        <position position="942"/>
    </location>
    <ligand>
        <name>ATP</name>
        <dbReference type="ChEBI" id="CHEBI:30616"/>
    </ligand>
</feature>
<dbReference type="GO" id="GO:0004674">
    <property type="term" value="F:protein serine/threonine kinase activity"/>
    <property type="evidence" value="ECO:0007669"/>
    <property type="project" value="TreeGrafter"/>
</dbReference>
<feature type="region of interest" description="Disordered" evidence="3">
    <location>
        <begin position="1853"/>
        <end position="1933"/>
    </location>
</feature>
<dbReference type="InterPro" id="IPR036322">
    <property type="entry name" value="WD40_repeat_dom_sf"/>
</dbReference>
<dbReference type="EMBL" id="BNCO01000010">
    <property type="protein sequence ID" value="GIL51334.1"/>
    <property type="molecule type" value="Genomic_DNA"/>
</dbReference>
<dbReference type="Gene3D" id="1.10.510.10">
    <property type="entry name" value="Transferase(Phosphotransferase) domain 1"/>
    <property type="match status" value="1"/>
</dbReference>
<dbReference type="InterPro" id="IPR051681">
    <property type="entry name" value="Ser/Thr_Kinases-Pseudokinases"/>
</dbReference>
<dbReference type="SUPFAM" id="SSF50978">
    <property type="entry name" value="WD40 repeat-like"/>
    <property type="match status" value="1"/>
</dbReference>
<evidence type="ECO:0000313" key="5">
    <source>
        <dbReference type="EMBL" id="GIL51334.1"/>
    </source>
</evidence>
<dbReference type="SUPFAM" id="SSF56112">
    <property type="entry name" value="Protein kinase-like (PK-like)"/>
    <property type="match status" value="1"/>
</dbReference>
<dbReference type="InterPro" id="IPR001245">
    <property type="entry name" value="Ser-Thr/Tyr_kinase_cat_dom"/>
</dbReference>
<keyword evidence="1" id="KW-0547">Nucleotide-binding</keyword>
<organism evidence="5 6">
    <name type="scientific">Volvox africanus</name>
    <dbReference type="NCBI Taxonomy" id="51714"/>
    <lineage>
        <taxon>Eukaryota</taxon>
        <taxon>Viridiplantae</taxon>
        <taxon>Chlorophyta</taxon>
        <taxon>core chlorophytes</taxon>
        <taxon>Chlorophyceae</taxon>
        <taxon>CS clade</taxon>
        <taxon>Chlamydomonadales</taxon>
        <taxon>Volvocaceae</taxon>
        <taxon>Volvox</taxon>
    </lineage>
</organism>
<gene>
    <name evidence="5" type="ORF">Vafri_7343</name>
</gene>
<feature type="coiled-coil region" evidence="2">
    <location>
        <begin position="90"/>
        <end position="117"/>
    </location>
</feature>
<dbReference type="Proteomes" id="UP000747399">
    <property type="component" value="Unassembled WGS sequence"/>
</dbReference>
<dbReference type="InterPro" id="IPR000719">
    <property type="entry name" value="Prot_kinase_dom"/>
</dbReference>
<proteinExistence type="predicted"/>
<evidence type="ECO:0000259" key="4">
    <source>
        <dbReference type="PROSITE" id="PS50011"/>
    </source>
</evidence>
<feature type="compositionally biased region" description="Polar residues" evidence="3">
    <location>
        <begin position="869"/>
        <end position="899"/>
    </location>
</feature>
<keyword evidence="1" id="KW-0067">ATP-binding</keyword>
<dbReference type="InterPro" id="IPR011009">
    <property type="entry name" value="Kinase-like_dom_sf"/>
</dbReference>